<name>K7FNY5_PELSI</name>
<reference evidence="3" key="1">
    <citation type="submission" date="2011-10" db="EMBL/GenBank/DDBJ databases">
        <authorList>
            <consortium name="Soft-shell Turtle Genome Consortium"/>
        </authorList>
    </citation>
    <scope>NUCLEOTIDE SEQUENCE [LARGE SCALE GENOMIC DNA]</scope>
    <source>
        <strain evidence="3">Daiwa-1</strain>
    </source>
</reference>
<feature type="domain" description="Metallo-beta-lactamase" evidence="1">
    <location>
        <begin position="13"/>
        <end position="70"/>
    </location>
</feature>
<reference evidence="2" key="4">
    <citation type="submission" date="2025-09" db="UniProtKB">
        <authorList>
            <consortium name="Ensembl"/>
        </authorList>
    </citation>
    <scope>IDENTIFICATION</scope>
</reference>
<dbReference type="GO" id="GO:0006749">
    <property type="term" value="P:glutathione metabolic process"/>
    <property type="evidence" value="ECO:0007669"/>
    <property type="project" value="Ensembl"/>
</dbReference>
<accession>K7FNY5</accession>
<sequence>LPSQLFEPESCTYTYLLADRESKEAVLIDPVLETAKRDAKLVRELGLNLLFAANTHCHADHITGTGLLKKMLPGCRSVISKDSGPSAD</sequence>
<protein>
    <submittedName>
        <fullName evidence="2">ETHE1 persulfide dioxygenase</fullName>
    </submittedName>
</protein>
<evidence type="ECO:0000259" key="1">
    <source>
        <dbReference type="Pfam" id="PF00753"/>
    </source>
</evidence>
<dbReference type="GO" id="GO:0042802">
    <property type="term" value="F:identical protein binding"/>
    <property type="evidence" value="ECO:0007669"/>
    <property type="project" value="Ensembl"/>
</dbReference>
<dbReference type="InterPro" id="IPR051682">
    <property type="entry name" value="Mito_Persulfide_Diox"/>
</dbReference>
<dbReference type="GO" id="GO:0050313">
    <property type="term" value="F:sulfur dioxygenase activity"/>
    <property type="evidence" value="ECO:0007669"/>
    <property type="project" value="Ensembl"/>
</dbReference>
<organism evidence="2 3">
    <name type="scientific">Pelodiscus sinensis</name>
    <name type="common">Chinese softshell turtle</name>
    <name type="synonym">Trionyx sinensis</name>
    <dbReference type="NCBI Taxonomy" id="13735"/>
    <lineage>
        <taxon>Eukaryota</taxon>
        <taxon>Metazoa</taxon>
        <taxon>Chordata</taxon>
        <taxon>Craniata</taxon>
        <taxon>Vertebrata</taxon>
        <taxon>Euteleostomi</taxon>
        <taxon>Archelosauria</taxon>
        <taxon>Testudinata</taxon>
        <taxon>Testudines</taxon>
        <taxon>Cryptodira</taxon>
        <taxon>Trionychia</taxon>
        <taxon>Trionychidae</taxon>
        <taxon>Pelodiscus</taxon>
    </lineage>
</organism>
<dbReference type="InterPro" id="IPR001279">
    <property type="entry name" value="Metallo-B-lactamas"/>
</dbReference>
<dbReference type="Gene3D" id="3.60.15.10">
    <property type="entry name" value="Ribonuclease Z/Hydroxyacylglutathione hydrolase-like"/>
    <property type="match status" value="1"/>
</dbReference>
<dbReference type="STRING" id="13735.ENSPSIP00000009745"/>
<dbReference type="Proteomes" id="UP000007267">
    <property type="component" value="Unassembled WGS sequence"/>
</dbReference>
<dbReference type="OMA" id="HADHITD"/>
<dbReference type="GO" id="GO:0005506">
    <property type="term" value="F:iron ion binding"/>
    <property type="evidence" value="ECO:0007669"/>
    <property type="project" value="Ensembl"/>
</dbReference>
<proteinExistence type="predicted"/>
<dbReference type="Pfam" id="PF00753">
    <property type="entry name" value="Lactamase_B"/>
    <property type="match status" value="1"/>
</dbReference>
<dbReference type="HOGENOM" id="CLU_152156_0_0_1"/>
<dbReference type="PANTHER" id="PTHR43084">
    <property type="entry name" value="PERSULFIDE DIOXYGENASE ETHE1"/>
    <property type="match status" value="1"/>
</dbReference>
<reference evidence="3" key="2">
    <citation type="journal article" date="2013" name="Nat. Genet.">
        <title>The draft genomes of soft-shell turtle and green sea turtle yield insights into the development and evolution of the turtle-specific body plan.</title>
        <authorList>
            <person name="Wang Z."/>
            <person name="Pascual-Anaya J."/>
            <person name="Zadissa A."/>
            <person name="Li W."/>
            <person name="Niimura Y."/>
            <person name="Huang Z."/>
            <person name="Li C."/>
            <person name="White S."/>
            <person name="Xiong Z."/>
            <person name="Fang D."/>
            <person name="Wang B."/>
            <person name="Ming Y."/>
            <person name="Chen Y."/>
            <person name="Zheng Y."/>
            <person name="Kuraku S."/>
            <person name="Pignatelli M."/>
            <person name="Herrero J."/>
            <person name="Beal K."/>
            <person name="Nozawa M."/>
            <person name="Li Q."/>
            <person name="Wang J."/>
            <person name="Zhang H."/>
            <person name="Yu L."/>
            <person name="Shigenobu S."/>
            <person name="Wang J."/>
            <person name="Liu J."/>
            <person name="Flicek P."/>
            <person name="Searle S."/>
            <person name="Wang J."/>
            <person name="Kuratani S."/>
            <person name="Yin Y."/>
            <person name="Aken B."/>
            <person name="Zhang G."/>
            <person name="Irie N."/>
        </authorList>
    </citation>
    <scope>NUCLEOTIDE SEQUENCE [LARGE SCALE GENOMIC DNA]</scope>
    <source>
        <strain evidence="3">Daiwa-1</strain>
    </source>
</reference>
<dbReference type="Ensembl" id="ENSPSIT00000009792.1">
    <property type="protein sequence ID" value="ENSPSIP00000009745.1"/>
    <property type="gene ID" value="ENSPSIG00000008861.1"/>
</dbReference>
<dbReference type="GO" id="GO:0005739">
    <property type="term" value="C:mitochondrion"/>
    <property type="evidence" value="ECO:0007669"/>
    <property type="project" value="Ensembl"/>
</dbReference>
<dbReference type="GO" id="GO:0005654">
    <property type="term" value="C:nucleoplasm"/>
    <property type="evidence" value="ECO:0007669"/>
    <property type="project" value="Ensembl"/>
</dbReference>
<dbReference type="GeneTree" id="ENSGT00940000159046"/>
<dbReference type="EMBL" id="AGCU01130693">
    <property type="status" value="NOT_ANNOTATED_CDS"/>
    <property type="molecule type" value="Genomic_DNA"/>
</dbReference>
<dbReference type="GO" id="GO:0070813">
    <property type="term" value="P:hydrogen sulfide metabolic process"/>
    <property type="evidence" value="ECO:0007669"/>
    <property type="project" value="Ensembl"/>
</dbReference>
<evidence type="ECO:0000313" key="2">
    <source>
        <dbReference type="Ensembl" id="ENSPSIP00000009745.1"/>
    </source>
</evidence>
<reference evidence="2" key="3">
    <citation type="submission" date="2025-08" db="UniProtKB">
        <authorList>
            <consortium name="Ensembl"/>
        </authorList>
    </citation>
    <scope>IDENTIFICATION</scope>
</reference>
<keyword evidence="3" id="KW-1185">Reference proteome</keyword>
<dbReference type="eggNOG" id="KOG0814">
    <property type="taxonomic scope" value="Eukaryota"/>
</dbReference>
<dbReference type="AlphaFoldDB" id="K7FNY5"/>
<gene>
    <name evidence="2" type="primary">ETHE1</name>
</gene>
<dbReference type="SUPFAM" id="SSF56281">
    <property type="entry name" value="Metallo-hydrolase/oxidoreductase"/>
    <property type="match status" value="1"/>
</dbReference>
<evidence type="ECO:0000313" key="3">
    <source>
        <dbReference type="Proteomes" id="UP000007267"/>
    </source>
</evidence>
<dbReference type="InterPro" id="IPR036866">
    <property type="entry name" value="RibonucZ/Hydroxyglut_hydro"/>
</dbReference>
<dbReference type="PANTHER" id="PTHR43084:SF1">
    <property type="entry name" value="PERSULFIDE DIOXYGENASE ETHE1, MITOCHONDRIAL"/>
    <property type="match status" value="1"/>
</dbReference>